<feature type="transmembrane region" description="Helical" evidence="7">
    <location>
        <begin position="56"/>
        <end position="78"/>
    </location>
</feature>
<feature type="transmembrane region" description="Helical" evidence="7">
    <location>
        <begin position="136"/>
        <end position="155"/>
    </location>
</feature>
<reference evidence="8 9" key="1">
    <citation type="journal article" date="2010" name="Stand. Genomic Sci.">
        <title>Complete genome sequence of Archaeoglobus profundus type strain (AV18).</title>
        <authorList>
            <person name="von Jan M."/>
            <person name="Lapidus A."/>
            <person name="Del Rio T.G."/>
            <person name="Copeland A."/>
            <person name="Tice H."/>
            <person name="Cheng J.F."/>
            <person name="Lucas S."/>
            <person name="Chen F."/>
            <person name="Nolan M."/>
            <person name="Goodwin L."/>
            <person name="Han C."/>
            <person name="Pitluck S."/>
            <person name="Liolios K."/>
            <person name="Ivanova N."/>
            <person name="Mavromatis K."/>
            <person name="Ovchinnikova G."/>
            <person name="Chertkov O."/>
            <person name="Pati A."/>
            <person name="Chen A."/>
            <person name="Palaniappan K."/>
            <person name="Land M."/>
            <person name="Hauser L."/>
            <person name="Chang Y.J."/>
            <person name="Jeffries C.D."/>
            <person name="Saunders E."/>
            <person name="Brettin T."/>
            <person name="Detter J.C."/>
            <person name="Chain P."/>
            <person name="Eichinger K."/>
            <person name="Huber H."/>
            <person name="Spring S."/>
            <person name="Rohde M."/>
            <person name="Goker M."/>
            <person name="Wirth R."/>
            <person name="Woyke T."/>
            <person name="Bristow J."/>
            <person name="Eisen J.A."/>
            <person name="Markowitz V."/>
            <person name="Hugenholtz P."/>
            <person name="Kyrpides N.C."/>
            <person name="Klenk H.P."/>
        </authorList>
    </citation>
    <scope>NUCLEOTIDE SEQUENCE [LARGE SCALE GENOMIC DNA]</scope>
    <source>
        <strain evidence="9">DSM 5631 / JCM 9629 / NBRC 100127 / Av18</strain>
    </source>
</reference>
<evidence type="ECO:0000256" key="1">
    <source>
        <dbReference type="ARBA" id="ARBA00004141"/>
    </source>
</evidence>
<dbReference type="GeneID" id="8740096"/>
<keyword evidence="9" id="KW-1185">Reference proteome</keyword>
<feature type="transmembrane region" description="Helical" evidence="7">
    <location>
        <begin position="233"/>
        <end position="259"/>
    </location>
</feature>
<dbReference type="AlphaFoldDB" id="D2REB3"/>
<sequence>MKEDGIIEKHAIDAIPLEERQPWYSIAMIWIGVMICIPALMIGGALVSGLPLKEGILAGVAGYTIIILIMTFTGMQGADLGRPAAVISRSAFGVAGSRVIISLILAVGTIGWFGVQANVAGLAFSSIMKTWVGADIPVWISSLVWGLIMLTTAVIGYKALEYLNYIAVPALLILSLYGTYVSIQKFGLETLVSHSPPSPFPFIQGVALTVGSFAVGATIAADYSRYAKNRRDAVLSSVVGVWPAGVGMLAMGAIMSVVAGTYDITEVLSTLGLSGIALVILILATWTTNTINAYSGGLALANMFNLPGEKRALATVIAGVIGTVLAVGGILDHFIDWLSLLTSTIPPLAGVLIADYWILRSGKPEKWEEYPGVNWIGVVAWIAGSAVGLLLKMGIAPINGIVTAMVVYLVLWKLIKRE</sequence>
<feature type="transmembrane region" description="Helical" evidence="7">
    <location>
        <begin position="271"/>
        <end position="291"/>
    </location>
</feature>
<dbReference type="PANTHER" id="PTHR30569">
    <property type="entry name" value="CYTOSINE TRANSPORTER CODB"/>
    <property type="match status" value="1"/>
</dbReference>
<dbReference type="Proteomes" id="UP000001901">
    <property type="component" value="Chromosome"/>
</dbReference>
<organism evidence="8 9">
    <name type="scientific">Archaeoglobus profundus (strain DSM 5631 / JCM 9629 / NBRC 100127 / Av18)</name>
    <dbReference type="NCBI Taxonomy" id="572546"/>
    <lineage>
        <taxon>Archaea</taxon>
        <taxon>Methanobacteriati</taxon>
        <taxon>Methanobacteriota</taxon>
        <taxon>Archaeoglobi</taxon>
        <taxon>Archaeoglobales</taxon>
        <taxon>Archaeoglobaceae</taxon>
        <taxon>Archaeoglobus</taxon>
    </lineage>
</organism>
<dbReference type="eggNOG" id="arCOG03447">
    <property type="taxonomic scope" value="Archaea"/>
</dbReference>
<dbReference type="Pfam" id="PF02133">
    <property type="entry name" value="Transp_cyt_pur"/>
    <property type="match status" value="1"/>
</dbReference>
<dbReference type="InterPro" id="IPR030191">
    <property type="entry name" value="CodB"/>
</dbReference>
<feature type="transmembrane region" description="Helical" evidence="7">
    <location>
        <begin position="27"/>
        <end position="50"/>
    </location>
</feature>
<dbReference type="PANTHER" id="PTHR30569:SF0">
    <property type="entry name" value="CYTOSINE PERMEASE"/>
    <property type="match status" value="1"/>
</dbReference>
<dbReference type="Gene3D" id="1.10.4160.10">
    <property type="entry name" value="Hydantoin permease"/>
    <property type="match status" value="1"/>
</dbReference>
<comment type="subcellular location">
    <subcellularLocation>
        <location evidence="1">Membrane</location>
        <topology evidence="1">Multi-pass membrane protein</topology>
    </subcellularLocation>
</comment>
<evidence type="ECO:0000256" key="4">
    <source>
        <dbReference type="ARBA" id="ARBA00022692"/>
    </source>
</evidence>
<evidence type="ECO:0000256" key="7">
    <source>
        <dbReference type="SAM" id="Phobius"/>
    </source>
</evidence>
<feature type="transmembrane region" description="Helical" evidence="7">
    <location>
        <begin position="337"/>
        <end position="359"/>
    </location>
</feature>
<proteinExistence type="inferred from homology"/>
<dbReference type="GO" id="GO:0015209">
    <property type="term" value="F:cytosine transmembrane transporter activity"/>
    <property type="evidence" value="ECO:0007669"/>
    <property type="project" value="InterPro"/>
</dbReference>
<comment type="similarity">
    <text evidence="2">Belongs to the purine-cytosine permease (2.A.39) family.</text>
</comment>
<feature type="transmembrane region" description="Helical" evidence="7">
    <location>
        <begin position="99"/>
        <end position="124"/>
    </location>
</feature>
<dbReference type="RefSeq" id="WP_012940793.1">
    <property type="nucleotide sequence ID" value="NC_013741.1"/>
</dbReference>
<feature type="transmembrane region" description="Helical" evidence="7">
    <location>
        <begin position="397"/>
        <end position="415"/>
    </location>
</feature>
<keyword evidence="5 7" id="KW-1133">Transmembrane helix</keyword>
<feature type="transmembrane region" description="Helical" evidence="7">
    <location>
        <begin position="200"/>
        <end position="221"/>
    </location>
</feature>
<dbReference type="InterPro" id="IPR001248">
    <property type="entry name" value="Pur-cyt_permease"/>
</dbReference>
<keyword evidence="6 7" id="KW-0472">Membrane</keyword>
<name>D2REB3_ARCPA</name>
<dbReference type="InterPro" id="IPR026030">
    <property type="entry name" value="Pur-cyt_permease_Fcy2/21/22"/>
</dbReference>
<evidence type="ECO:0000256" key="2">
    <source>
        <dbReference type="ARBA" id="ARBA00008974"/>
    </source>
</evidence>
<keyword evidence="3" id="KW-0813">Transport</keyword>
<dbReference type="CDD" id="cd11484">
    <property type="entry name" value="SLC-NCS1sbd_CobB-like"/>
    <property type="match status" value="1"/>
</dbReference>
<feature type="transmembrane region" description="Helical" evidence="7">
    <location>
        <begin position="312"/>
        <end position="331"/>
    </location>
</feature>
<dbReference type="EMBL" id="CP001857">
    <property type="protein sequence ID" value="ADB58457.1"/>
    <property type="molecule type" value="Genomic_DNA"/>
</dbReference>
<feature type="transmembrane region" description="Helical" evidence="7">
    <location>
        <begin position="162"/>
        <end position="180"/>
    </location>
</feature>
<feature type="transmembrane region" description="Helical" evidence="7">
    <location>
        <begin position="371"/>
        <end position="391"/>
    </location>
</feature>
<dbReference type="KEGG" id="apo:Arcpr_1408"/>
<gene>
    <name evidence="8" type="ordered locus">Arcpr_1408</name>
</gene>
<evidence type="ECO:0000313" key="8">
    <source>
        <dbReference type="EMBL" id="ADB58457.1"/>
    </source>
</evidence>
<dbReference type="HOGENOM" id="CLU_035711_0_0_2"/>
<dbReference type="STRING" id="572546.Arcpr_1408"/>
<dbReference type="GO" id="GO:0005886">
    <property type="term" value="C:plasma membrane"/>
    <property type="evidence" value="ECO:0007669"/>
    <property type="project" value="TreeGrafter"/>
</dbReference>
<evidence type="ECO:0000256" key="3">
    <source>
        <dbReference type="ARBA" id="ARBA00022448"/>
    </source>
</evidence>
<dbReference type="PIRSF" id="PIRSF002744">
    <property type="entry name" value="Pur-cyt_permease"/>
    <property type="match status" value="1"/>
</dbReference>
<protein>
    <submittedName>
        <fullName evidence="8">Permease for cytosine/purines uracil thiamine allantoin</fullName>
    </submittedName>
</protein>
<evidence type="ECO:0000256" key="5">
    <source>
        <dbReference type="ARBA" id="ARBA00022989"/>
    </source>
</evidence>
<accession>D2REB3</accession>
<evidence type="ECO:0000256" key="6">
    <source>
        <dbReference type="ARBA" id="ARBA00023136"/>
    </source>
</evidence>
<keyword evidence="4 7" id="KW-0812">Transmembrane</keyword>
<evidence type="ECO:0000313" key="9">
    <source>
        <dbReference type="Proteomes" id="UP000001901"/>
    </source>
</evidence>
<dbReference type="PaxDb" id="572546-Arcpr_1408"/>